<accession>A0ABV8HC43</accession>
<evidence type="ECO:0000313" key="1">
    <source>
        <dbReference type="EMBL" id="MFC4028293.1"/>
    </source>
</evidence>
<dbReference type="RefSeq" id="WP_290230920.1">
    <property type="nucleotide sequence ID" value="NZ_JAUFPZ010000002.1"/>
</dbReference>
<dbReference type="EMBL" id="JBHSAS010000011">
    <property type="protein sequence ID" value="MFC4028558.1"/>
    <property type="molecule type" value="Genomic_DNA"/>
</dbReference>
<evidence type="ECO:0000313" key="3">
    <source>
        <dbReference type="Proteomes" id="UP001595793"/>
    </source>
</evidence>
<comment type="caution">
    <text evidence="2">The sequence shown here is derived from an EMBL/GenBank/DDBJ whole genome shotgun (WGS) entry which is preliminary data.</text>
</comment>
<gene>
    <name evidence="1" type="ORF">ACFOS1_12800</name>
    <name evidence="2" type="ORF">ACFOS1_14165</name>
</gene>
<sequence length="137" mass="16351">MKNEPVLNDENNVATMEKYANDWLKSLQIIDFELVFYKSYLEDHHAGKTETKKSSINLLLTYISEQMGQNKFHLRTCLFYKNRVSKIKECDDVACEQIYLDAHSLFRNRLQDHFKKINLLKHQIIYKTKKYSALKIE</sequence>
<proteinExistence type="predicted"/>
<reference evidence="3" key="2">
    <citation type="journal article" date="2019" name="Int. J. Syst. Evol. Microbiol.">
        <title>The Global Catalogue of Microorganisms (GCM) 10K type strain sequencing project: providing services to taxonomists for standard genome sequencing and annotation.</title>
        <authorList>
            <consortium name="The Broad Institute Genomics Platform"/>
            <consortium name="The Broad Institute Genome Sequencing Center for Infectious Disease"/>
            <person name="Wu L."/>
            <person name="Ma J."/>
        </authorList>
    </citation>
    <scope>NUCLEOTIDE SEQUENCE [LARGE SCALE GENOMIC DNA]</scope>
    <source>
        <strain evidence="3">CECT 9128</strain>
    </source>
</reference>
<keyword evidence="3" id="KW-1185">Reference proteome</keyword>
<reference evidence="2" key="3">
    <citation type="submission" date="2024-09" db="EMBL/GenBank/DDBJ databases">
        <authorList>
            <person name="Sun Q."/>
            <person name="Mori K."/>
        </authorList>
    </citation>
    <scope>NUCLEOTIDE SEQUENCE</scope>
    <source>
        <strain evidence="2">CECT 9128</strain>
    </source>
</reference>
<protein>
    <submittedName>
        <fullName evidence="2">Uncharacterized protein</fullName>
    </submittedName>
</protein>
<name>A0ABV8HC43_9FLAO</name>
<evidence type="ECO:0000313" key="2">
    <source>
        <dbReference type="EMBL" id="MFC4028558.1"/>
    </source>
</evidence>
<organism evidence="2 3">
    <name type="scientific">Zunongwangia endophytica</name>
    <dbReference type="NCBI Taxonomy" id="1808945"/>
    <lineage>
        <taxon>Bacteria</taxon>
        <taxon>Pseudomonadati</taxon>
        <taxon>Bacteroidota</taxon>
        <taxon>Flavobacteriia</taxon>
        <taxon>Flavobacteriales</taxon>
        <taxon>Flavobacteriaceae</taxon>
        <taxon>Zunongwangia</taxon>
    </lineage>
</organism>
<dbReference type="Proteomes" id="UP001595793">
    <property type="component" value="Unassembled WGS sequence"/>
</dbReference>
<reference evidence="2" key="1">
    <citation type="journal article" date="2014" name="Int. J. Syst. Evol. Microbiol.">
        <title>Complete genome of a new Firmicutes species belonging to the dominant human colonic microbiota ('Ruminococcus bicirculans') reveals two chromosomes and a selective capacity to utilize plant glucans.</title>
        <authorList>
            <consortium name="NISC Comparative Sequencing Program"/>
            <person name="Wegmann U."/>
            <person name="Louis P."/>
            <person name="Goesmann A."/>
            <person name="Henrissat B."/>
            <person name="Duncan S.H."/>
            <person name="Flint H.J."/>
        </authorList>
    </citation>
    <scope>NUCLEOTIDE SEQUENCE</scope>
    <source>
        <strain evidence="2">CECT 9128</strain>
    </source>
</reference>
<dbReference type="EMBL" id="JBHSAS010000006">
    <property type="protein sequence ID" value="MFC4028293.1"/>
    <property type="molecule type" value="Genomic_DNA"/>
</dbReference>